<feature type="region of interest" description="Disordered" evidence="1">
    <location>
        <begin position="162"/>
        <end position="247"/>
    </location>
</feature>
<keyword evidence="3" id="KW-1185">Reference proteome</keyword>
<evidence type="ECO:0000313" key="3">
    <source>
        <dbReference type="Proteomes" id="UP001218188"/>
    </source>
</evidence>
<protein>
    <submittedName>
        <fullName evidence="2">Uncharacterized protein</fullName>
    </submittedName>
</protein>
<feature type="compositionally biased region" description="Acidic residues" evidence="1">
    <location>
        <begin position="219"/>
        <end position="231"/>
    </location>
</feature>
<proteinExistence type="predicted"/>
<evidence type="ECO:0000313" key="2">
    <source>
        <dbReference type="EMBL" id="KAJ7016942.1"/>
    </source>
</evidence>
<organism evidence="2 3">
    <name type="scientific">Mycena alexandri</name>
    <dbReference type="NCBI Taxonomy" id="1745969"/>
    <lineage>
        <taxon>Eukaryota</taxon>
        <taxon>Fungi</taxon>
        <taxon>Dikarya</taxon>
        <taxon>Basidiomycota</taxon>
        <taxon>Agaricomycotina</taxon>
        <taxon>Agaricomycetes</taxon>
        <taxon>Agaricomycetidae</taxon>
        <taxon>Agaricales</taxon>
        <taxon>Marasmiineae</taxon>
        <taxon>Mycenaceae</taxon>
        <taxon>Mycena</taxon>
    </lineage>
</organism>
<comment type="caution">
    <text evidence="2">The sequence shown here is derived from an EMBL/GenBank/DDBJ whole genome shotgun (WGS) entry which is preliminary data.</text>
</comment>
<dbReference type="EMBL" id="JARJCM010000449">
    <property type="protein sequence ID" value="KAJ7016942.1"/>
    <property type="molecule type" value="Genomic_DNA"/>
</dbReference>
<accession>A0AAD6WLI0</accession>
<dbReference type="Proteomes" id="UP001218188">
    <property type="component" value="Unassembled WGS sequence"/>
</dbReference>
<name>A0AAD6WLI0_9AGAR</name>
<feature type="region of interest" description="Disordered" evidence="1">
    <location>
        <begin position="128"/>
        <end position="147"/>
    </location>
</feature>
<dbReference type="AlphaFoldDB" id="A0AAD6WLI0"/>
<evidence type="ECO:0000256" key="1">
    <source>
        <dbReference type="SAM" id="MobiDB-lite"/>
    </source>
</evidence>
<reference evidence="2" key="1">
    <citation type="submission" date="2023-03" db="EMBL/GenBank/DDBJ databases">
        <title>Massive genome expansion in bonnet fungi (Mycena s.s.) driven by repeated elements and novel gene families across ecological guilds.</title>
        <authorList>
            <consortium name="Lawrence Berkeley National Laboratory"/>
            <person name="Harder C.B."/>
            <person name="Miyauchi S."/>
            <person name="Viragh M."/>
            <person name="Kuo A."/>
            <person name="Thoen E."/>
            <person name="Andreopoulos B."/>
            <person name="Lu D."/>
            <person name="Skrede I."/>
            <person name="Drula E."/>
            <person name="Henrissat B."/>
            <person name="Morin E."/>
            <person name="Kohler A."/>
            <person name="Barry K."/>
            <person name="LaButti K."/>
            <person name="Morin E."/>
            <person name="Salamov A."/>
            <person name="Lipzen A."/>
            <person name="Mereny Z."/>
            <person name="Hegedus B."/>
            <person name="Baldrian P."/>
            <person name="Stursova M."/>
            <person name="Weitz H."/>
            <person name="Taylor A."/>
            <person name="Grigoriev I.V."/>
            <person name="Nagy L.G."/>
            <person name="Martin F."/>
            <person name="Kauserud H."/>
        </authorList>
    </citation>
    <scope>NUCLEOTIDE SEQUENCE</scope>
    <source>
        <strain evidence="2">CBHHK200</strain>
    </source>
</reference>
<sequence length="247" mass="27883">MPFPFEFIQSLFDFYVGLRYISLISTMPACVEFFHYSTCRNSPDHRPKARRRRAQGLRFGMDLDITSLKWYILFHVDFVGSPHWQHAPWTCSQSGVANMAEDNSDDQLDDFIHSYSYSDYDAQTHRSFDDDDVSCTDGSGSETPEDLSAEAEDMDLYELYNNSACTSPQPPVSPAPKNAELEPHSEPEGSKTLHPEWRQCGRGQAPTTFKSCKANPDVVVEDSESDIETSEEDKSTDGEQPFARGHG</sequence>
<feature type="compositionally biased region" description="Basic and acidic residues" evidence="1">
    <location>
        <begin position="179"/>
        <end position="199"/>
    </location>
</feature>
<gene>
    <name evidence="2" type="ORF">C8F04DRAFT_1158608</name>
</gene>